<comment type="similarity">
    <text evidence="1 6">Belongs to the type-B carboxylesterase/lipase family.</text>
</comment>
<reference evidence="8 9" key="1">
    <citation type="submission" date="2024-05" db="EMBL/GenBank/DDBJ databases">
        <title>Genetic variation in Jamaican populations of the coffee berry borer (Hypothenemus hampei).</title>
        <authorList>
            <person name="Errbii M."/>
            <person name="Myrie A."/>
        </authorList>
    </citation>
    <scope>NUCLEOTIDE SEQUENCE [LARGE SCALE GENOMIC DNA]</scope>
    <source>
        <strain evidence="8">JA-Hopewell-2020-01-JO</strain>
        <tissue evidence="8">Whole body</tissue>
    </source>
</reference>
<dbReference type="PROSITE" id="PS00122">
    <property type="entry name" value="CARBOXYLESTERASE_B_1"/>
    <property type="match status" value="1"/>
</dbReference>
<feature type="signal peptide" evidence="6">
    <location>
        <begin position="1"/>
        <end position="19"/>
    </location>
</feature>
<evidence type="ECO:0000256" key="3">
    <source>
        <dbReference type="ARBA" id="ARBA00022801"/>
    </source>
</evidence>
<keyword evidence="6" id="KW-0732">Signal</keyword>
<evidence type="ECO:0000256" key="1">
    <source>
        <dbReference type="ARBA" id="ARBA00005964"/>
    </source>
</evidence>
<evidence type="ECO:0000256" key="6">
    <source>
        <dbReference type="RuleBase" id="RU361235"/>
    </source>
</evidence>
<dbReference type="SUPFAM" id="SSF53474">
    <property type="entry name" value="alpha/beta-Hydrolases"/>
    <property type="match status" value="1"/>
</dbReference>
<sequence>MSPAAILLAAILPILGILGKTVPEEQVSLASSRPVVSTVNGVVVGTTGVTDGGTAYNAFRGIPYAQPPIGTRRFAAPEAASNWSGQRDASQDASPCIQGSGNDIIGSEDCLYINVYAPRNAHNLAVMVWIHGGGFTGGDSRYDSYNPDFLLDENVVFVSLNYRLGIFGFMSTEDQTVSGNWGLKDQVLALQWVRENIEYFGGNSSRITIFGESAGGASVSYLLQIPQAQGLFDAAIIQSGNSLNLWSLTTRARQAAFQVGYNLGILALLSRTLLDRLRGIEAYRLQATAASVSTQTLLLNPLRGLIWAPCVEAAGPNAYFTLSSDDALRRGQIPNRVPILIGHTSNEAGHAHSLPETLQVYFRVFDIASNNLSPFSLTSASSTRSVTANAVRDFFFDDGSLSNQINEVVKFINADQFTRGALRFTENVRPFLPSVYFYIFGYQGQIVGETAYDGVGHAEELFYLFKQQGTYSQSDLIVRDKIVRLWTNFAKTFNPTPQREALLDSLSWPRVTSGNLDYVWINATLSRDINPDQDTYTFYQNLFNQYGDGSYTTY</sequence>
<keyword evidence="2" id="KW-0719">Serine esterase</keyword>
<dbReference type="InterPro" id="IPR019819">
    <property type="entry name" value="Carboxylesterase_B_CS"/>
</dbReference>
<dbReference type="EMBL" id="JBDJPC010000002">
    <property type="protein sequence ID" value="KAL1513314.1"/>
    <property type="molecule type" value="Genomic_DNA"/>
</dbReference>
<evidence type="ECO:0000256" key="2">
    <source>
        <dbReference type="ARBA" id="ARBA00022487"/>
    </source>
</evidence>
<proteinExistence type="inferred from homology"/>
<dbReference type="GO" id="GO:0052689">
    <property type="term" value="F:carboxylic ester hydrolase activity"/>
    <property type="evidence" value="ECO:0007669"/>
    <property type="project" value="UniProtKB-KW"/>
</dbReference>
<dbReference type="Gene3D" id="3.40.50.1820">
    <property type="entry name" value="alpha/beta hydrolase"/>
    <property type="match status" value="1"/>
</dbReference>
<dbReference type="PANTHER" id="PTHR11559">
    <property type="entry name" value="CARBOXYLESTERASE"/>
    <property type="match status" value="1"/>
</dbReference>
<dbReference type="Pfam" id="PF00135">
    <property type="entry name" value="COesterase"/>
    <property type="match status" value="1"/>
</dbReference>
<keyword evidence="3 6" id="KW-0378">Hydrolase</keyword>
<feature type="chain" id="PRO_5044535443" description="Carboxylic ester hydrolase" evidence="6">
    <location>
        <begin position="20"/>
        <end position="554"/>
    </location>
</feature>
<comment type="caution">
    <text evidence="8">The sequence shown here is derived from an EMBL/GenBank/DDBJ whole genome shotgun (WGS) entry which is preliminary data.</text>
</comment>
<keyword evidence="5" id="KW-0325">Glycoprotein</keyword>
<dbReference type="EC" id="3.1.1.-" evidence="6"/>
<organism evidence="8 9">
    <name type="scientific">Hypothenemus hampei</name>
    <name type="common">Coffee berry borer</name>
    <dbReference type="NCBI Taxonomy" id="57062"/>
    <lineage>
        <taxon>Eukaryota</taxon>
        <taxon>Metazoa</taxon>
        <taxon>Ecdysozoa</taxon>
        <taxon>Arthropoda</taxon>
        <taxon>Hexapoda</taxon>
        <taxon>Insecta</taxon>
        <taxon>Pterygota</taxon>
        <taxon>Neoptera</taxon>
        <taxon>Endopterygota</taxon>
        <taxon>Coleoptera</taxon>
        <taxon>Polyphaga</taxon>
        <taxon>Cucujiformia</taxon>
        <taxon>Curculionidae</taxon>
        <taxon>Scolytinae</taxon>
        <taxon>Hypothenemus</taxon>
    </lineage>
</organism>
<evidence type="ECO:0000259" key="7">
    <source>
        <dbReference type="Pfam" id="PF00135"/>
    </source>
</evidence>
<keyword evidence="9" id="KW-1185">Reference proteome</keyword>
<name>A0ABD1FAG4_HYPHA</name>
<evidence type="ECO:0000256" key="4">
    <source>
        <dbReference type="ARBA" id="ARBA00023157"/>
    </source>
</evidence>
<gene>
    <name evidence="8" type="ORF">ABEB36_002736</name>
</gene>
<dbReference type="PROSITE" id="PS00941">
    <property type="entry name" value="CARBOXYLESTERASE_B_2"/>
    <property type="match status" value="1"/>
</dbReference>
<dbReference type="InterPro" id="IPR002018">
    <property type="entry name" value="CarbesteraseB"/>
</dbReference>
<protein>
    <recommendedName>
        <fullName evidence="6">Carboxylic ester hydrolase</fullName>
        <ecNumber evidence="6">3.1.1.-</ecNumber>
    </recommendedName>
</protein>
<keyword evidence="4" id="KW-1015">Disulfide bond</keyword>
<evidence type="ECO:0000256" key="5">
    <source>
        <dbReference type="ARBA" id="ARBA00023180"/>
    </source>
</evidence>
<dbReference type="InterPro" id="IPR029058">
    <property type="entry name" value="AB_hydrolase_fold"/>
</dbReference>
<dbReference type="AlphaFoldDB" id="A0ABD1FAG4"/>
<evidence type="ECO:0000313" key="8">
    <source>
        <dbReference type="EMBL" id="KAL1513314.1"/>
    </source>
</evidence>
<dbReference type="Proteomes" id="UP001566132">
    <property type="component" value="Unassembled WGS sequence"/>
</dbReference>
<accession>A0ABD1FAG4</accession>
<feature type="domain" description="Carboxylesterase type B" evidence="7">
    <location>
        <begin position="33"/>
        <end position="526"/>
    </location>
</feature>
<dbReference type="InterPro" id="IPR019826">
    <property type="entry name" value="Carboxylesterase_B_AS"/>
</dbReference>
<dbReference type="InterPro" id="IPR050309">
    <property type="entry name" value="Type-B_Carboxylest/Lipase"/>
</dbReference>
<evidence type="ECO:0000313" key="9">
    <source>
        <dbReference type="Proteomes" id="UP001566132"/>
    </source>
</evidence>